<dbReference type="SUPFAM" id="SSF63380">
    <property type="entry name" value="Riboflavin synthase domain-like"/>
    <property type="match status" value="2"/>
</dbReference>
<proteinExistence type="predicted"/>
<comment type="caution">
    <text evidence="2">The sequence shown here is derived from an EMBL/GenBank/DDBJ whole genome shotgun (WGS) entry which is preliminary data.</text>
</comment>
<dbReference type="Gene3D" id="1.10.490.10">
    <property type="entry name" value="Globins"/>
    <property type="match status" value="2"/>
</dbReference>
<dbReference type="InterPro" id="IPR012292">
    <property type="entry name" value="Globin/Proto"/>
</dbReference>
<evidence type="ECO:0000259" key="1">
    <source>
        <dbReference type="PROSITE" id="PS51384"/>
    </source>
</evidence>
<dbReference type="InterPro" id="IPR009050">
    <property type="entry name" value="Globin-like_sf"/>
</dbReference>
<dbReference type="InterPro" id="IPR017938">
    <property type="entry name" value="Riboflavin_synthase-like_b-brl"/>
</dbReference>
<evidence type="ECO:0000313" key="3">
    <source>
        <dbReference type="Proteomes" id="UP000243217"/>
    </source>
</evidence>
<evidence type="ECO:0000313" key="2">
    <source>
        <dbReference type="EMBL" id="OQS03150.1"/>
    </source>
</evidence>
<feature type="domain" description="FAD-binding FR-type" evidence="1">
    <location>
        <begin position="630"/>
        <end position="744"/>
    </location>
</feature>
<dbReference type="PANTHER" id="PTHR47354:SF5">
    <property type="entry name" value="PROTEIN RFBI"/>
    <property type="match status" value="1"/>
</dbReference>
<protein>
    <recommendedName>
        <fullName evidence="1">FAD-binding FR-type domain-containing protein</fullName>
    </recommendedName>
</protein>
<dbReference type="GO" id="GO:0016491">
    <property type="term" value="F:oxidoreductase activity"/>
    <property type="evidence" value="ECO:0007669"/>
    <property type="project" value="InterPro"/>
</dbReference>
<name>A0A1V9ZZF8_9STRA</name>
<dbReference type="OrthoDB" id="436496at2759"/>
<feature type="domain" description="FAD-binding FR-type" evidence="1">
    <location>
        <begin position="196"/>
        <end position="297"/>
    </location>
</feature>
<dbReference type="EMBL" id="JNBS01000981">
    <property type="protein sequence ID" value="OQS03150.1"/>
    <property type="molecule type" value="Genomic_DNA"/>
</dbReference>
<reference evidence="2 3" key="1">
    <citation type="journal article" date="2014" name="Genome Biol. Evol.">
        <title>The secreted proteins of Achlya hypogyna and Thraustotheca clavata identify the ancestral oomycete secretome and reveal gene acquisitions by horizontal gene transfer.</title>
        <authorList>
            <person name="Misner I."/>
            <person name="Blouin N."/>
            <person name="Leonard G."/>
            <person name="Richards T.A."/>
            <person name="Lane C.E."/>
        </authorList>
    </citation>
    <scope>NUCLEOTIDE SEQUENCE [LARGE SCALE GENOMIC DNA]</scope>
    <source>
        <strain evidence="2 3">ATCC 34112</strain>
    </source>
</reference>
<organism evidence="2 3">
    <name type="scientific">Thraustotheca clavata</name>
    <dbReference type="NCBI Taxonomy" id="74557"/>
    <lineage>
        <taxon>Eukaryota</taxon>
        <taxon>Sar</taxon>
        <taxon>Stramenopiles</taxon>
        <taxon>Oomycota</taxon>
        <taxon>Saprolegniomycetes</taxon>
        <taxon>Saprolegniales</taxon>
        <taxon>Achlyaceae</taxon>
        <taxon>Thraustotheca</taxon>
    </lineage>
</organism>
<dbReference type="GO" id="GO:0019825">
    <property type="term" value="F:oxygen binding"/>
    <property type="evidence" value="ECO:0007669"/>
    <property type="project" value="InterPro"/>
</dbReference>
<dbReference type="PROSITE" id="PS51384">
    <property type="entry name" value="FAD_FR"/>
    <property type="match status" value="2"/>
</dbReference>
<keyword evidence="3" id="KW-1185">Reference proteome</keyword>
<dbReference type="SUPFAM" id="SSF46458">
    <property type="entry name" value="Globin-like"/>
    <property type="match status" value="2"/>
</dbReference>
<accession>A0A1V9ZZF8</accession>
<dbReference type="GO" id="GO:0020037">
    <property type="term" value="F:heme binding"/>
    <property type="evidence" value="ECO:0007669"/>
    <property type="project" value="InterPro"/>
</dbReference>
<dbReference type="Proteomes" id="UP000243217">
    <property type="component" value="Unassembled WGS sequence"/>
</dbReference>
<dbReference type="Gene3D" id="2.40.30.10">
    <property type="entry name" value="Translation factors"/>
    <property type="match status" value="1"/>
</dbReference>
<dbReference type="InterPro" id="IPR017927">
    <property type="entry name" value="FAD-bd_FR_type"/>
</dbReference>
<gene>
    <name evidence="2" type="ORF">THRCLA_04543</name>
</gene>
<sequence>MGGAVSQEEASMVYCCPDGALRIKPSFLAVLQDEMELDVKDPIVTREQEALIKKNWTAVCNGTNAFAMEKSMTPAKFFYTTFYSIFFREAPSVRPMFRSSMTFQGRMLTGVIGSLATAVHAETSIANIQQLAINHAKYGATKEHYAALGRTLLQTLEIVSGSEWSEEIKKAYLTSYCFLYYIMLPVVLDTPPTLQKASLRAIIKNKEMLSSDIARLTIEVHFPLRYHPGDSVFLCLPMREADARRSYAITSLYEPHSTTFDICVQNTSITSAWLCNVSVDSHVRVYWIDSALHFETDTPELLPLKPLLVSEEIGAAPFYVMVKGLHSVHESFNGDVIWLQCASKPIEYFQTPFVNATSWNRCRIATDTSLTQARLLEIAPDLAERQLYIVGSAAFVAEAKRIFIAAGGTEEAIIIPVTIFSHREYTNVQGRLLIMGGAVSLENAKIIHVEADGSLSITKECLATLGPEMDFGVKNPIVTRRHSVLIQKNWAAICKGTDAFDQAKHSTPTKFFYTTFYTIFFEAAPVVRSMFRSSMTFQGKMLTGIIDAMAKAISAENAVKTIQGLAINHAKYGATKEHYVILGETLMKTLEVISGNEWNEEIKNAYLATYSFLYYIMLPVILHTTPAPIVVSIPGRITSSEPMGSMIKRIQIDIDFPLRYHPGDSILLGLPMPTGEVRRCYAITSLYDEAIKTIEICVENASVTSLWLCLAPVDTILRVFWVNSEVHFETDSPDMIPRKPFFVSDGVAAAPFYAMIKGLETIHHSFMGDVIALQCRSVPYFETPFSIPSSGANVVGLNWEWCKVYTADKITLEKIHEITPDVHNRQLFVAGSQEFISEAMRLFCEAGGLESEMIIYSFENERFQVHHV</sequence>
<dbReference type="InterPro" id="IPR050415">
    <property type="entry name" value="MRET"/>
</dbReference>
<dbReference type="AlphaFoldDB" id="A0A1V9ZZF8"/>
<dbReference type="PANTHER" id="PTHR47354">
    <property type="entry name" value="NADH OXIDOREDUCTASE HCR"/>
    <property type="match status" value="1"/>
</dbReference>